<feature type="compositionally biased region" description="Low complexity" evidence="1">
    <location>
        <begin position="16"/>
        <end position="36"/>
    </location>
</feature>
<evidence type="ECO:0000256" key="1">
    <source>
        <dbReference type="SAM" id="MobiDB-lite"/>
    </source>
</evidence>
<protein>
    <submittedName>
        <fullName evidence="2">Uncharacterized protein</fullName>
    </submittedName>
</protein>
<feature type="region of interest" description="Disordered" evidence="1">
    <location>
        <begin position="284"/>
        <end position="324"/>
    </location>
</feature>
<dbReference type="Proteomes" id="UP000284842">
    <property type="component" value="Unassembled WGS sequence"/>
</dbReference>
<name>A0A409VGB5_9AGAR</name>
<dbReference type="STRING" id="181874.A0A409VGB5"/>
<feature type="compositionally biased region" description="Low complexity" evidence="1">
    <location>
        <begin position="302"/>
        <end position="324"/>
    </location>
</feature>
<dbReference type="OrthoDB" id="14339at2759"/>
<gene>
    <name evidence="2" type="ORF">CVT24_011435</name>
</gene>
<feature type="compositionally biased region" description="Polar residues" evidence="1">
    <location>
        <begin position="284"/>
        <end position="301"/>
    </location>
</feature>
<feature type="region of interest" description="Disordered" evidence="1">
    <location>
        <begin position="1"/>
        <end position="36"/>
    </location>
</feature>
<proteinExistence type="predicted"/>
<dbReference type="EMBL" id="NHTK01006068">
    <property type="protein sequence ID" value="PPQ65308.1"/>
    <property type="molecule type" value="Genomic_DNA"/>
</dbReference>
<organism evidence="2 3">
    <name type="scientific">Panaeolus cyanescens</name>
    <dbReference type="NCBI Taxonomy" id="181874"/>
    <lineage>
        <taxon>Eukaryota</taxon>
        <taxon>Fungi</taxon>
        <taxon>Dikarya</taxon>
        <taxon>Basidiomycota</taxon>
        <taxon>Agaricomycotina</taxon>
        <taxon>Agaricomycetes</taxon>
        <taxon>Agaricomycetidae</taxon>
        <taxon>Agaricales</taxon>
        <taxon>Agaricineae</taxon>
        <taxon>Galeropsidaceae</taxon>
        <taxon>Panaeolus</taxon>
    </lineage>
</organism>
<evidence type="ECO:0000313" key="3">
    <source>
        <dbReference type="Proteomes" id="UP000284842"/>
    </source>
</evidence>
<dbReference type="InParanoid" id="A0A409VGB5"/>
<dbReference type="PANTHER" id="PTHR37332">
    <property type="entry name" value="EXPRESSED PROTEIN"/>
    <property type="match status" value="1"/>
</dbReference>
<accession>A0A409VGB5</accession>
<keyword evidence="3" id="KW-1185">Reference proteome</keyword>
<reference evidence="2 3" key="1">
    <citation type="journal article" date="2018" name="Evol. Lett.">
        <title>Horizontal gene cluster transfer increased hallucinogenic mushroom diversity.</title>
        <authorList>
            <person name="Reynolds H.T."/>
            <person name="Vijayakumar V."/>
            <person name="Gluck-Thaler E."/>
            <person name="Korotkin H.B."/>
            <person name="Matheny P.B."/>
            <person name="Slot J.C."/>
        </authorList>
    </citation>
    <scope>NUCLEOTIDE SEQUENCE [LARGE SCALE GENOMIC DNA]</scope>
    <source>
        <strain evidence="2 3">2629</strain>
    </source>
</reference>
<comment type="caution">
    <text evidence="2">The sequence shown here is derived from an EMBL/GenBank/DDBJ whole genome shotgun (WGS) entry which is preliminary data.</text>
</comment>
<sequence>MKRKNSAQHLLTSFKSTNNPSTSSIPPPLNLATTSSSNSTSLSFASVATPTVSTPLPRDWDAQSLHSETVGSALTGAQSPPLGQGTSVEYLRELVQKRITTLTYIRSIHEGRSHWFHTILISRSELDKVFNNNAMKKRTARFAILGLSLSTLLDINQPQDLLRGLLNTITEYDQAKDDGDKQSKMRRRFLPKAGRKVSEYTGSYADSPIDASYLIAPSTPFPLDYHQTLLSLLDVLSEVYNKIGKLLGPSPFPHSNQHMMGPLGLLSPHPGVSYLFAGEHAQSQPTSYFPSNPYQQSNPNLHQPGHGIHNGHHNGSGPLSAPPLESELSSSLWAIANPSAALMGSATFGGTLGSPPPAVWNKALGEMVQKIDEKLKRITSTLLKDLDAFARNGIRDELASLDPLLRNASEGSNFTTGGKVLYDFEA</sequence>
<dbReference type="AlphaFoldDB" id="A0A409VGB5"/>
<dbReference type="PANTHER" id="PTHR37332:SF1">
    <property type="entry name" value="ELMO DOMAIN-CONTAINING PROTEIN"/>
    <property type="match status" value="1"/>
</dbReference>
<evidence type="ECO:0000313" key="2">
    <source>
        <dbReference type="EMBL" id="PPQ65308.1"/>
    </source>
</evidence>